<organism evidence="1 2">
    <name type="scientific">Prunus mume</name>
    <name type="common">Japanese apricot</name>
    <name type="synonym">Armeniaca mume</name>
    <dbReference type="NCBI Taxonomy" id="102107"/>
    <lineage>
        <taxon>Eukaryota</taxon>
        <taxon>Viridiplantae</taxon>
        <taxon>Streptophyta</taxon>
        <taxon>Embryophyta</taxon>
        <taxon>Tracheophyta</taxon>
        <taxon>Spermatophyta</taxon>
        <taxon>Magnoliopsida</taxon>
        <taxon>eudicotyledons</taxon>
        <taxon>Gunneridae</taxon>
        <taxon>Pentapetalae</taxon>
        <taxon>rosids</taxon>
        <taxon>fabids</taxon>
        <taxon>Rosales</taxon>
        <taxon>Rosaceae</taxon>
        <taxon>Amygdaloideae</taxon>
        <taxon>Amygdaleae</taxon>
        <taxon>Prunus</taxon>
    </lineage>
</organism>
<dbReference type="InterPro" id="IPR003428">
    <property type="entry name" value="MAM33"/>
</dbReference>
<dbReference type="PANTHER" id="PTHR10826">
    <property type="entry name" value="COMPLEMENT COMPONENT 1"/>
    <property type="match status" value="1"/>
</dbReference>
<dbReference type="Proteomes" id="UP000694861">
    <property type="component" value="Linkage group LG1"/>
</dbReference>
<dbReference type="Pfam" id="PF02330">
    <property type="entry name" value="MAM33"/>
    <property type="match status" value="1"/>
</dbReference>
<dbReference type="RefSeq" id="XP_008240384.1">
    <property type="nucleotide sequence ID" value="XM_008242162.1"/>
</dbReference>
<dbReference type="PANTHER" id="PTHR10826:SF27">
    <property type="entry name" value="OS06G0326500 PROTEIN"/>
    <property type="match status" value="1"/>
</dbReference>
<reference evidence="2" key="2">
    <citation type="submission" date="2025-08" db="UniProtKB">
        <authorList>
            <consortium name="RefSeq"/>
        </authorList>
    </citation>
    <scope>IDENTIFICATION</scope>
</reference>
<dbReference type="Gene3D" id="3.10.280.10">
    <property type="entry name" value="Mitochondrial glycoprotein"/>
    <property type="match status" value="1"/>
</dbReference>
<proteinExistence type="predicted"/>
<sequence>MALFSMLRRPTYSALALAARAVGSARTFHRAISTVPTFSGDHSPRSSFPTQRFSTATATATATATELIGNESLIGGLESEIKCAQERKIKIPEVPDEFPFEIIDIPGEKTILLKRQFQGETIQVGVDAPHVFPADEDSDEYKNDDPGIPMVVSVSKENGMQLEFGVTGFEEEVSIDSLSIVHPDHSPEQFPYDGPEFYELDEGLQNAFYKYLEARGIQCSMTIFLTDYMRKKDNKEYLLWLKNLKGYIEQ</sequence>
<reference evidence="1" key="1">
    <citation type="journal article" date="2012" name="Nat. Commun.">
        <title>The genome of Prunus mume.</title>
        <authorList>
            <person name="Zhang Q."/>
            <person name="Chen W."/>
            <person name="Sun L."/>
            <person name="Zhao F."/>
            <person name="Huang B."/>
            <person name="Yang W."/>
            <person name="Tao Y."/>
            <person name="Wang J."/>
            <person name="Yuan Z."/>
            <person name="Fan G."/>
            <person name="Xing Z."/>
            <person name="Han C."/>
            <person name="Pan H."/>
            <person name="Zhong X."/>
            <person name="Shi W."/>
            <person name="Liang X."/>
            <person name="Du D."/>
            <person name="Sun F."/>
            <person name="Xu Z."/>
            <person name="Hao R."/>
            <person name="Lv T."/>
            <person name="Lv Y."/>
            <person name="Zheng Z."/>
            <person name="Sun M."/>
            <person name="Luo L."/>
            <person name="Cai M."/>
            <person name="Gao Y."/>
            <person name="Wang J."/>
            <person name="Yin Y."/>
            <person name="Xu X."/>
            <person name="Cheng T."/>
            <person name="Wang J."/>
        </authorList>
    </citation>
    <scope>NUCLEOTIDE SEQUENCE [LARGE SCALE GENOMIC DNA]</scope>
</reference>
<keyword evidence="1" id="KW-1185">Reference proteome</keyword>
<evidence type="ECO:0000313" key="1">
    <source>
        <dbReference type="Proteomes" id="UP000694861"/>
    </source>
</evidence>
<gene>
    <name evidence="2" type="primary">LOC103338889</name>
</gene>
<dbReference type="GeneID" id="103338889"/>
<name>A0ABM0PJ79_PRUMU</name>
<accession>A0ABM0PJ79</accession>
<evidence type="ECO:0000313" key="2">
    <source>
        <dbReference type="RefSeq" id="XP_008240384.1"/>
    </source>
</evidence>
<protein>
    <submittedName>
        <fullName evidence="2">Uncharacterized protein At2g39795, mitochondrial-like</fullName>
    </submittedName>
</protein>
<dbReference type="SUPFAM" id="SSF54529">
    <property type="entry name" value="Mitochondrial glycoprotein MAM33-like"/>
    <property type="match status" value="1"/>
</dbReference>
<dbReference type="InterPro" id="IPR036561">
    <property type="entry name" value="MAM33_sf"/>
</dbReference>